<organism evidence="1 2">
    <name type="scientific">Flaviflexus ciconiae</name>
    <dbReference type="NCBI Taxonomy" id="2496867"/>
    <lineage>
        <taxon>Bacteria</taxon>
        <taxon>Bacillati</taxon>
        <taxon>Actinomycetota</taxon>
        <taxon>Actinomycetes</taxon>
        <taxon>Actinomycetales</taxon>
        <taxon>Actinomycetaceae</taxon>
        <taxon>Flaviflexus</taxon>
    </lineage>
</organism>
<protein>
    <submittedName>
        <fullName evidence="1">Uncharacterized protein</fullName>
    </submittedName>
</protein>
<dbReference type="KEGG" id="flh:EJ997_04780"/>
<name>A0A3Q9G1G2_9ACTO</name>
<evidence type="ECO:0000313" key="1">
    <source>
        <dbReference type="EMBL" id="AZQ76761.1"/>
    </source>
</evidence>
<evidence type="ECO:0000313" key="2">
    <source>
        <dbReference type="Proteomes" id="UP000280344"/>
    </source>
</evidence>
<dbReference type="Proteomes" id="UP000280344">
    <property type="component" value="Chromosome"/>
</dbReference>
<proteinExistence type="predicted"/>
<accession>A0A3Q9G1G2</accession>
<keyword evidence="2" id="KW-1185">Reference proteome</keyword>
<dbReference type="EMBL" id="CP034593">
    <property type="protein sequence ID" value="AZQ76761.1"/>
    <property type="molecule type" value="Genomic_DNA"/>
</dbReference>
<sequence>MANGLDSKLASGHDVIFFLTDERYYFLCWRSSSAPKKAVARLKVSLARRSSRFSCSSLTRRGCHLCLRPGLAFTNVG</sequence>
<reference evidence="1 2" key="1">
    <citation type="submission" date="2018-12" db="EMBL/GenBank/DDBJ databases">
        <title>Complete genome sequence of Flaviflexus sp. H23T48.</title>
        <authorList>
            <person name="Bae J.-W."/>
            <person name="Lee J.-Y."/>
        </authorList>
    </citation>
    <scope>NUCLEOTIDE SEQUENCE [LARGE SCALE GENOMIC DNA]</scope>
    <source>
        <strain evidence="1 2">H23T48</strain>
    </source>
</reference>
<dbReference type="AlphaFoldDB" id="A0A3Q9G1G2"/>
<gene>
    <name evidence="1" type="ORF">EJ997_04780</name>
</gene>